<reference evidence="5" key="1">
    <citation type="submission" date="2021-06" db="EMBL/GenBank/DDBJ databases">
        <authorList>
            <person name="Kallberg Y."/>
            <person name="Tangrot J."/>
            <person name="Rosling A."/>
        </authorList>
    </citation>
    <scope>NUCLEOTIDE SEQUENCE</scope>
    <source>
        <strain evidence="5">UK204</strain>
    </source>
</reference>
<dbReference type="GO" id="GO:0031297">
    <property type="term" value="P:replication fork processing"/>
    <property type="evidence" value="ECO:0007669"/>
    <property type="project" value="TreeGrafter"/>
</dbReference>
<proteinExistence type="inferred from homology"/>
<comment type="caution">
    <text evidence="5">The sequence shown here is derived from an EMBL/GenBank/DDBJ whole genome shotgun (WGS) entry which is preliminary data.</text>
</comment>
<dbReference type="GO" id="GO:0006281">
    <property type="term" value="P:DNA repair"/>
    <property type="evidence" value="ECO:0007669"/>
    <property type="project" value="UniProtKB-KW"/>
</dbReference>
<comment type="similarity">
    <text evidence="1">Belongs to the TAF9 family. CENP-S/MHF1 subfamily.</text>
</comment>
<evidence type="ECO:0000313" key="6">
    <source>
        <dbReference type="Proteomes" id="UP000789570"/>
    </source>
</evidence>
<keyword evidence="3" id="KW-0238">DNA-binding</keyword>
<dbReference type="Pfam" id="PF15630">
    <property type="entry name" value="CENP-S"/>
    <property type="match status" value="1"/>
</dbReference>
<keyword evidence="4" id="KW-0234">DNA repair</keyword>
<dbReference type="GO" id="GO:0046982">
    <property type="term" value="F:protein heterodimerization activity"/>
    <property type="evidence" value="ECO:0007669"/>
    <property type="project" value="InterPro"/>
</dbReference>
<dbReference type="GO" id="GO:0003677">
    <property type="term" value="F:DNA binding"/>
    <property type="evidence" value="ECO:0007669"/>
    <property type="project" value="UniProtKB-KW"/>
</dbReference>
<evidence type="ECO:0000256" key="2">
    <source>
        <dbReference type="ARBA" id="ARBA00022763"/>
    </source>
</evidence>
<dbReference type="Gene3D" id="1.10.20.10">
    <property type="entry name" value="Histone, subunit A"/>
    <property type="match status" value="1"/>
</dbReference>
<dbReference type="OrthoDB" id="1872155at2759"/>
<dbReference type="Proteomes" id="UP000789570">
    <property type="component" value="Unassembled WGS sequence"/>
</dbReference>
<evidence type="ECO:0000256" key="4">
    <source>
        <dbReference type="ARBA" id="ARBA00023204"/>
    </source>
</evidence>
<dbReference type="InterPro" id="IPR029003">
    <property type="entry name" value="CENP-S/Mhf1"/>
</dbReference>
<dbReference type="SUPFAM" id="SSF47113">
    <property type="entry name" value="Histone-fold"/>
    <property type="match status" value="1"/>
</dbReference>
<dbReference type="PANTHER" id="PTHR22980">
    <property type="entry name" value="CORTISTATIN"/>
    <property type="match status" value="1"/>
</dbReference>
<keyword evidence="2" id="KW-0227">DNA damage</keyword>
<organism evidence="5 6">
    <name type="scientific">Funneliformis caledonium</name>
    <dbReference type="NCBI Taxonomy" id="1117310"/>
    <lineage>
        <taxon>Eukaryota</taxon>
        <taxon>Fungi</taxon>
        <taxon>Fungi incertae sedis</taxon>
        <taxon>Mucoromycota</taxon>
        <taxon>Glomeromycotina</taxon>
        <taxon>Glomeromycetes</taxon>
        <taxon>Glomerales</taxon>
        <taxon>Glomeraceae</taxon>
        <taxon>Funneliformis</taxon>
    </lineage>
</organism>
<protein>
    <submittedName>
        <fullName evidence="5">10508_t:CDS:1</fullName>
    </submittedName>
</protein>
<keyword evidence="6" id="KW-1185">Reference proteome</keyword>
<dbReference type="GO" id="GO:0071821">
    <property type="term" value="C:FANCM-MHF complex"/>
    <property type="evidence" value="ECO:0007669"/>
    <property type="project" value="InterPro"/>
</dbReference>
<dbReference type="PANTHER" id="PTHR22980:SF0">
    <property type="entry name" value="CENTROMERE PROTEIN S"/>
    <property type="match status" value="1"/>
</dbReference>
<dbReference type="CDD" id="cd22919">
    <property type="entry name" value="HFD_CENP-S"/>
    <property type="match status" value="1"/>
</dbReference>
<dbReference type="GO" id="GO:0003682">
    <property type="term" value="F:chromatin binding"/>
    <property type="evidence" value="ECO:0007669"/>
    <property type="project" value="TreeGrafter"/>
</dbReference>
<dbReference type="AlphaFoldDB" id="A0A9N9ACQ8"/>
<evidence type="ECO:0000256" key="1">
    <source>
        <dbReference type="ARBA" id="ARBA00006612"/>
    </source>
</evidence>
<dbReference type="InterPro" id="IPR009072">
    <property type="entry name" value="Histone-fold"/>
</dbReference>
<dbReference type="EMBL" id="CAJVPQ010001006">
    <property type="protein sequence ID" value="CAG8526071.1"/>
    <property type="molecule type" value="Genomic_DNA"/>
</dbReference>
<evidence type="ECO:0000313" key="5">
    <source>
        <dbReference type="EMBL" id="CAG8526071.1"/>
    </source>
</evidence>
<name>A0A9N9ACQ8_9GLOM</name>
<sequence length="118" mass="13663">MNQKRIQSRETLKATIWQTVNDICHEEAEELNVIPTQLFIASLTEMVYKQAETFAINLENFANHANRSTISMDDVKLCSRRNDELKTYISNFANSILEHRALRSSRQQDSQNVENSTD</sequence>
<gene>
    <name evidence="5" type="ORF">FCALED_LOCUS4942</name>
</gene>
<evidence type="ECO:0000256" key="3">
    <source>
        <dbReference type="ARBA" id="ARBA00023125"/>
    </source>
</evidence>
<accession>A0A9N9ACQ8</accession>
<dbReference type="GO" id="GO:0000712">
    <property type="term" value="P:resolution of meiotic recombination intermediates"/>
    <property type="evidence" value="ECO:0007669"/>
    <property type="project" value="TreeGrafter"/>
</dbReference>